<sequence>MLATTIHARPFSAIGHSMQQRQQQQRLHENTLHRHNFGSSIENNAMALIAITATPDEESIKSSELLLRGIRAHELSAFVILIVCLVLTISLVAFVGIYCLLHCWKHHKQSLTAAHRRALIQTSIISTAIDELTPASCATSRLSSRRSTFARLSIFGGRMSSLRASNNKSPSTARSVRGRYFEDYSDMALLNGKLPQIRISFSTGGGQESPDRCRSQLKIA</sequence>
<evidence type="ECO:0000313" key="1">
    <source>
        <dbReference type="Proteomes" id="UP000887580"/>
    </source>
</evidence>
<name>A0AC35FJP2_9BILA</name>
<accession>A0AC35FJP2</accession>
<dbReference type="WBParaSite" id="PS1159_v2.g18214.t1">
    <property type="protein sequence ID" value="PS1159_v2.g18214.t1"/>
    <property type="gene ID" value="PS1159_v2.g18214"/>
</dbReference>
<proteinExistence type="predicted"/>
<organism evidence="1 2">
    <name type="scientific">Panagrolaimus sp. PS1159</name>
    <dbReference type="NCBI Taxonomy" id="55785"/>
    <lineage>
        <taxon>Eukaryota</taxon>
        <taxon>Metazoa</taxon>
        <taxon>Ecdysozoa</taxon>
        <taxon>Nematoda</taxon>
        <taxon>Chromadorea</taxon>
        <taxon>Rhabditida</taxon>
        <taxon>Tylenchina</taxon>
        <taxon>Panagrolaimomorpha</taxon>
        <taxon>Panagrolaimoidea</taxon>
        <taxon>Panagrolaimidae</taxon>
        <taxon>Panagrolaimus</taxon>
    </lineage>
</organism>
<evidence type="ECO:0000313" key="2">
    <source>
        <dbReference type="WBParaSite" id="PS1159_v2.g18214.t1"/>
    </source>
</evidence>
<reference evidence="2" key="1">
    <citation type="submission" date="2022-11" db="UniProtKB">
        <authorList>
            <consortium name="WormBaseParasite"/>
        </authorList>
    </citation>
    <scope>IDENTIFICATION</scope>
</reference>
<protein>
    <submittedName>
        <fullName evidence="2">Uncharacterized protein</fullName>
    </submittedName>
</protein>
<dbReference type="Proteomes" id="UP000887580">
    <property type="component" value="Unplaced"/>
</dbReference>